<protein>
    <submittedName>
        <fullName evidence="1">Uncharacterized protein</fullName>
    </submittedName>
</protein>
<accession>A0A644SUQ2</accession>
<dbReference type="EMBL" id="VSSQ01000007">
    <property type="protein sequence ID" value="MPL58354.1"/>
    <property type="molecule type" value="Genomic_DNA"/>
</dbReference>
<reference evidence="1" key="1">
    <citation type="submission" date="2019-08" db="EMBL/GenBank/DDBJ databases">
        <authorList>
            <person name="Kucharzyk K."/>
            <person name="Murdoch R.W."/>
            <person name="Higgins S."/>
            <person name="Loffler F."/>
        </authorList>
    </citation>
    <scope>NUCLEOTIDE SEQUENCE</scope>
</reference>
<comment type="caution">
    <text evidence="1">The sequence shown here is derived from an EMBL/GenBank/DDBJ whole genome shotgun (WGS) entry which is preliminary data.</text>
</comment>
<dbReference type="AlphaFoldDB" id="A0A644SUQ2"/>
<proteinExistence type="predicted"/>
<sequence>MKLFRNGLLLVIIMWALGTMSVQAMTPLRVAVLPLMNTAHYRCSEDIKIIQDTIKQPFKYPYYSLLSPEITAAASQAFLTDSKLAKLTDKTAMAEIADKLSADIVIVVELSQASFWEFSGFWLEENYVESGIVLKCYAYSAVDKKYHVIKATRFEVEPYTVNTTAAVFFKELTDQILVDLPYKRIPTHNQELSTDVR</sequence>
<evidence type="ECO:0000313" key="1">
    <source>
        <dbReference type="EMBL" id="MPL58354.1"/>
    </source>
</evidence>
<organism evidence="1">
    <name type="scientific">bioreactor metagenome</name>
    <dbReference type="NCBI Taxonomy" id="1076179"/>
    <lineage>
        <taxon>unclassified sequences</taxon>
        <taxon>metagenomes</taxon>
        <taxon>ecological metagenomes</taxon>
    </lineage>
</organism>
<gene>
    <name evidence="1" type="ORF">SDC9_03886</name>
</gene>
<name>A0A644SUQ2_9ZZZZ</name>